<evidence type="ECO:0000256" key="1">
    <source>
        <dbReference type="SAM" id="SignalP"/>
    </source>
</evidence>
<comment type="caution">
    <text evidence="2">The sequence shown here is derived from an EMBL/GenBank/DDBJ whole genome shotgun (WGS) entry which is preliminary data.</text>
</comment>
<dbReference type="OrthoDB" id="1144137at2"/>
<sequence>MKTTFLTLLALFVSVNCLAQNKNVQQEVKTTVTTIKDSDGERKIVKKEKINEVQDIELKDAESKTLNKEMKETPVQVTATTEVTVDGVTRTVDVDRSAYYLLNGQKYQIAVDKAGYTMTLPDSKRLALLRKTSNNNYLYINKNKVSVGYFDKDGNLILETYDDKNDKMTLEKFELVKP</sequence>
<dbReference type="EMBL" id="JRLW01000001">
    <property type="protein sequence ID" value="KGO90620.1"/>
    <property type="molecule type" value="Genomic_DNA"/>
</dbReference>
<dbReference type="Proteomes" id="UP000030121">
    <property type="component" value="Unassembled WGS sequence"/>
</dbReference>
<evidence type="ECO:0000313" key="3">
    <source>
        <dbReference type="Proteomes" id="UP000030121"/>
    </source>
</evidence>
<proteinExistence type="predicted"/>
<feature type="chain" id="PRO_5002003531" evidence="1">
    <location>
        <begin position="20"/>
        <end position="178"/>
    </location>
</feature>
<keyword evidence="3" id="KW-1185">Reference proteome</keyword>
<organism evidence="2 3">
    <name type="scientific">Flavobacterium suncheonense GH29-5 = DSM 17707</name>
    <dbReference type="NCBI Taxonomy" id="1121899"/>
    <lineage>
        <taxon>Bacteria</taxon>
        <taxon>Pseudomonadati</taxon>
        <taxon>Bacteroidota</taxon>
        <taxon>Flavobacteriia</taxon>
        <taxon>Flavobacteriales</taxon>
        <taxon>Flavobacteriaceae</taxon>
        <taxon>Flavobacterium</taxon>
    </lineage>
</organism>
<name>A0A0A2MQU1_9FLAO</name>
<dbReference type="eggNOG" id="ENOG5032RAS">
    <property type="taxonomic scope" value="Bacteria"/>
</dbReference>
<keyword evidence="1" id="KW-0732">Signal</keyword>
<protein>
    <submittedName>
        <fullName evidence="2">Uncharacterized protein</fullName>
    </submittedName>
</protein>
<gene>
    <name evidence="2" type="ORF">Q764_00415</name>
</gene>
<dbReference type="RefSeq" id="WP_026979716.1">
    <property type="nucleotide sequence ID" value="NZ_AUCZ01000004.1"/>
</dbReference>
<dbReference type="AlphaFoldDB" id="A0A0A2MQU1"/>
<evidence type="ECO:0000313" key="2">
    <source>
        <dbReference type="EMBL" id="KGO90620.1"/>
    </source>
</evidence>
<feature type="signal peptide" evidence="1">
    <location>
        <begin position="1"/>
        <end position="19"/>
    </location>
</feature>
<reference evidence="2 3" key="1">
    <citation type="submission" date="2013-09" db="EMBL/GenBank/DDBJ databases">
        <authorList>
            <person name="Zeng Z."/>
            <person name="Chen C."/>
        </authorList>
    </citation>
    <scope>NUCLEOTIDE SEQUENCE [LARGE SCALE GENOMIC DNA]</scope>
    <source>
        <strain evidence="2 3">GH29-5</strain>
    </source>
</reference>
<accession>A0A0A2MQU1</accession>
<dbReference type="STRING" id="1121899.GCA_000430025_00957"/>